<evidence type="ECO:0000313" key="4">
    <source>
        <dbReference type="Proteomes" id="UP000605846"/>
    </source>
</evidence>
<comment type="caution">
    <text evidence="3">The sequence shown here is derived from an EMBL/GenBank/DDBJ whole genome shotgun (WGS) entry which is preliminary data.</text>
</comment>
<dbReference type="AlphaFoldDB" id="A0A8H7BLT8"/>
<reference evidence="3" key="1">
    <citation type="submission" date="2020-01" db="EMBL/GenBank/DDBJ databases">
        <title>Genome Sequencing of Three Apophysomyces-Like Fungal Strains Confirms a Novel Fungal Genus in the Mucoromycota with divergent Burkholderia-like Endosymbiotic Bacteria.</title>
        <authorList>
            <person name="Stajich J.E."/>
            <person name="Macias A.M."/>
            <person name="Carter-House D."/>
            <person name="Lovett B."/>
            <person name="Kasson L.R."/>
            <person name="Berry K."/>
            <person name="Grigoriev I."/>
            <person name="Chang Y."/>
            <person name="Spatafora J."/>
            <person name="Kasson M.T."/>
        </authorList>
    </citation>
    <scope>NUCLEOTIDE SEQUENCE</scope>
    <source>
        <strain evidence="3">NRRL A-21654</strain>
    </source>
</reference>
<proteinExistence type="predicted"/>
<keyword evidence="1" id="KW-0812">Transmembrane</keyword>
<dbReference type="Proteomes" id="UP000605846">
    <property type="component" value="Unassembled WGS sequence"/>
</dbReference>
<feature type="transmembrane region" description="Helical" evidence="1">
    <location>
        <begin position="94"/>
        <end position="114"/>
    </location>
</feature>
<accession>A0A8H7BLT8</accession>
<keyword evidence="1" id="KW-0472">Membrane</keyword>
<protein>
    <submittedName>
        <fullName evidence="3">Uncharacterized protein</fullName>
    </submittedName>
</protein>
<name>A0A8H7BLT8_9FUNG</name>
<evidence type="ECO:0000256" key="1">
    <source>
        <dbReference type="SAM" id="Phobius"/>
    </source>
</evidence>
<sequence length="115" mass="11309">MKYWIVASLVAACLAFVQAQNGSPIMITQTSLGTGMGSMTSGTSPSSMMTSSATSATTSNGAASILSSLNSKASSMAASPTNTTARTGNTGSSLSVQGGAVLLALSIVTFFATLA</sequence>
<gene>
    <name evidence="3" type="ORF">EC973_009263</name>
</gene>
<dbReference type="EMBL" id="JABAYA010000089">
    <property type="protein sequence ID" value="KAF7725839.1"/>
    <property type="molecule type" value="Genomic_DNA"/>
</dbReference>
<keyword evidence="2" id="KW-0732">Signal</keyword>
<feature type="signal peptide" evidence="2">
    <location>
        <begin position="1"/>
        <end position="19"/>
    </location>
</feature>
<keyword evidence="1" id="KW-1133">Transmembrane helix</keyword>
<keyword evidence="4" id="KW-1185">Reference proteome</keyword>
<organism evidence="3 4">
    <name type="scientific">Apophysomyces ossiformis</name>
    <dbReference type="NCBI Taxonomy" id="679940"/>
    <lineage>
        <taxon>Eukaryota</taxon>
        <taxon>Fungi</taxon>
        <taxon>Fungi incertae sedis</taxon>
        <taxon>Mucoromycota</taxon>
        <taxon>Mucoromycotina</taxon>
        <taxon>Mucoromycetes</taxon>
        <taxon>Mucorales</taxon>
        <taxon>Mucorineae</taxon>
        <taxon>Mucoraceae</taxon>
        <taxon>Apophysomyces</taxon>
    </lineage>
</organism>
<feature type="chain" id="PRO_5034964974" evidence="2">
    <location>
        <begin position="20"/>
        <end position="115"/>
    </location>
</feature>
<evidence type="ECO:0000256" key="2">
    <source>
        <dbReference type="SAM" id="SignalP"/>
    </source>
</evidence>
<evidence type="ECO:0000313" key="3">
    <source>
        <dbReference type="EMBL" id="KAF7725839.1"/>
    </source>
</evidence>